<name>A0A426YDU2_ENSVE</name>
<protein>
    <submittedName>
        <fullName evidence="1">Uncharacterized protein</fullName>
    </submittedName>
</protein>
<organism evidence="1 2">
    <name type="scientific">Ensete ventricosum</name>
    <name type="common">Abyssinian banana</name>
    <name type="synonym">Musa ensete</name>
    <dbReference type="NCBI Taxonomy" id="4639"/>
    <lineage>
        <taxon>Eukaryota</taxon>
        <taxon>Viridiplantae</taxon>
        <taxon>Streptophyta</taxon>
        <taxon>Embryophyta</taxon>
        <taxon>Tracheophyta</taxon>
        <taxon>Spermatophyta</taxon>
        <taxon>Magnoliopsida</taxon>
        <taxon>Liliopsida</taxon>
        <taxon>Zingiberales</taxon>
        <taxon>Musaceae</taxon>
        <taxon>Ensete</taxon>
    </lineage>
</organism>
<gene>
    <name evidence="1" type="ORF">B296_00032743</name>
</gene>
<dbReference type="Proteomes" id="UP000287651">
    <property type="component" value="Unassembled WGS sequence"/>
</dbReference>
<evidence type="ECO:0000313" key="2">
    <source>
        <dbReference type="Proteomes" id="UP000287651"/>
    </source>
</evidence>
<reference evidence="1 2" key="1">
    <citation type="journal article" date="2014" name="Agronomy (Basel)">
        <title>A Draft Genome Sequence for Ensete ventricosum, the Drought-Tolerant Tree Against Hunger.</title>
        <authorList>
            <person name="Harrison J."/>
            <person name="Moore K.A."/>
            <person name="Paszkiewicz K."/>
            <person name="Jones T."/>
            <person name="Grant M."/>
            <person name="Ambacheew D."/>
            <person name="Muzemil S."/>
            <person name="Studholme D.J."/>
        </authorList>
    </citation>
    <scope>NUCLEOTIDE SEQUENCE [LARGE SCALE GENOMIC DNA]</scope>
</reference>
<evidence type="ECO:0000313" key="1">
    <source>
        <dbReference type="EMBL" id="RRT49863.1"/>
    </source>
</evidence>
<accession>A0A426YDU2</accession>
<sequence>MSPRRGWDLRTSAGYGINGGSVNPPCYPHRSDGGYGAIGGGVDVWEMCKQSSALAKVAIDVAQESWGANVVLGLTCPG</sequence>
<dbReference type="EMBL" id="AMZH03013075">
    <property type="protein sequence ID" value="RRT49863.1"/>
    <property type="molecule type" value="Genomic_DNA"/>
</dbReference>
<dbReference type="AlphaFoldDB" id="A0A426YDU2"/>
<proteinExistence type="predicted"/>
<comment type="caution">
    <text evidence="1">The sequence shown here is derived from an EMBL/GenBank/DDBJ whole genome shotgun (WGS) entry which is preliminary data.</text>
</comment>